<gene>
    <name evidence="1" type="ORF">FA95DRAFT_1487343</name>
</gene>
<reference evidence="1" key="1">
    <citation type="submission" date="2021-02" db="EMBL/GenBank/DDBJ databases">
        <authorList>
            <consortium name="DOE Joint Genome Institute"/>
            <person name="Ahrendt S."/>
            <person name="Looney B.P."/>
            <person name="Miyauchi S."/>
            <person name="Morin E."/>
            <person name="Drula E."/>
            <person name="Courty P.E."/>
            <person name="Chicoki N."/>
            <person name="Fauchery L."/>
            <person name="Kohler A."/>
            <person name="Kuo A."/>
            <person name="Labutti K."/>
            <person name="Pangilinan J."/>
            <person name="Lipzen A."/>
            <person name="Riley R."/>
            <person name="Andreopoulos W."/>
            <person name="He G."/>
            <person name="Johnson J."/>
            <person name="Barry K.W."/>
            <person name="Grigoriev I.V."/>
            <person name="Nagy L."/>
            <person name="Hibbett D."/>
            <person name="Henrissat B."/>
            <person name="Matheny P.B."/>
            <person name="Labbe J."/>
            <person name="Martin F."/>
        </authorList>
    </citation>
    <scope>NUCLEOTIDE SEQUENCE</scope>
    <source>
        <strain evidence="1">FP105234-sp</strain>
    </source>
</reference>
<organism evidence="1 2">
    <name type="scientific">Auriscalpium vulgare</name>
    <dbReference type="NCBI Taxonomy" id="40419"/>
    <lineage>
        <taxon>Eukaryota</taxon>
        <taxon>Fungi</taxon>
        <taxon>Dikarya</taxon>
        <taxon>Basidiomycota</taxon>
        <taxon>Agaricomycotina</taxon>
        <taxon>Agaricomycetes</taxon>
        <taxon>Russulales</taxon>
        <taxon>Auriscalpiaceae</taxon>
        <taxon>Auriscalpium</taxon>
    </lineage>
</organism>
<evidence type="ECO:0000313" key="1">
    <source>
        <dbReference type="EMBL" id="KAI0050387.1"/>
    </source>
</evidence>
<comment type="caution">
    <text evidence="1">The sequence shown here is derived from an EMBL/GenBank/DDBJ whole genome shotgun (WGS) entry which is preliminary data.</text>
</comment>
<accession>A0ACB8S2M0</accession>
<proteinExistence type="predicted"/>
<sequence>MGLTYKNLIKPAAERNEDDRAAWRHTTRLHYTAAQMVFVDESSIDRRDLRRDRGRGLRGLRAAQKFRQARGQRFSLLPALSLNGYLVVRVVPGSVDGFEFYDFLVNDLLPIMNPYPQPCSVLVLDNCNIHKSAAVREAVDAAGA</sequence>
<keyword evidence="2" id="KW-1185">Reference proteome</keyword>
<reference evidence="1" key="2">
    <citation type="journal article" date="2022" name="New Phytol.">
        <title>Evolutionary transition to the ectomycorrhizal habit in the genomes of a hyperdiverse lineage of mushroom-forming fungi.</title>
        <authorList>
            <person name="Looney B."/>
            <person name="Miyauchi S."/>
            <person name="Morin E."/>
            <person name="Drula E."/>
            <person name="Courty P.E."/>
            <person name="Kohler A."/>
            <person name="Kuo A."/>
            <person name="LaButti K."/>
            <person name="Pangilinan J."/>
            <person name="Lipzen A."/>
            <person name="Riley R."/>
            <person name="Andreopoulos W."/>
            <person name="He G."/>
            <person name="Johnson J."/>
            <person name="Nolan M."/>
            <person name="Tritt A."/>
            <person name="Barry K.W."/>
            <person name="Grigoriev I.V."/>
            <person name="Nagy L.G."/>
            <person name="Hibbett D."/>
            <person name="Henrissat B."/>
            <person name="Matheny P.B."/>
            <person name="Labbe J."/>
            <person name="Martin F.M."/>
        </authorList>
    </citation>
    <scope>NUCLEOTIDE SEQUENCE</scope>
    <source>
        <strain evidence="1">FP105234-sp</strain>
    </source>
</reference>
<dbReference type="EMBL" id="MU275862">
    <property type="protein sequence ID" value="KAI0050387.1"/>
    <property type="molecule type" value="Genomic_DNA"/>
</dbReference>
<dbReference type="Proteomes" id="UP000814033">
    <property type="component" value="Unassembled WGS sequence"/>
</dbReference>
<evidence type="ECO:0000313" key="2">
    <source>
        <dbReference type="Proteomes" id="UP000814033"/>
    </source>
</evidence>
<protein>
    <submittedName>
        <fullName evidence="1">Uncharacterized protein</fullName>
    </submittedName>
</protein>
<name>A0ACB8S2M0_9AGAM</name>